<dbReference type="Proteomes" id="UP000815325">
    <property type="component" value="Unassembled WGS sequence"/>
</dbReference>
<dbReference type="InterPro" id="IPR040176">
    <property type="entry name" value="RNF121/RNF175"/>
</dbReference>
<evidence type="ECO:0000256" key="6">
    <source>
        <dbReference type="PROSITE-ProRule" id="PRU00175"/>
    </source>
</evidence>
<feature type="region of interest" description="Disordered" evidence="7">
    <location>
        <begin position="22"/>
        <end position="44"/>
    </location>
</feature>
<name>A0ABQ7GF91_DUNSA</name>
<proteinExistence type="predicted"/>
<dbReference type="Gene3D" id="3.30.40.10">
    <property type="entry name" value="Zinc/RING finger domain, C3HC4 (zinc finger)"/>
    <property type="match status" value="1"/>
</dbReference>
<dbReference type="SMART" id="SM00184">
    <property type="entry name" value="RING"/>
    <property type="match status" value="1"/>
</dbReference>
<evidence type="ECO:0000256" key="7">
    <source>
        <dbReference type="SAM" id="MobiDB-lite"/>
    </source>
</evidence>
<dbReference type="PANTHER" id="PTHR13407:SF0">
    <property type="entry name" value="FI05221P"/>
    <property type="match status" value="1"/>
</dbReference>
<evidence type="ECO:0000313" key="11">
    <source>
        <dbReference type="Proteomes" id="UP000815325"/>
    </source>
</evidence>
<gene>
    <name evidence="10" type="ORF">DUNSADRAFT_10474</name>
</gene>
<comment type="subcellular location">
    <subcellularLocation>
        <location evidence="1">Membrane</location>
        <topology evidence="1">Multi-pass membrane protein</topology>
    </subcellularLocation>
</comment>
<feature type="transmembrane region" description="Helical" evidence="8">
    <location>
        <begin position="53"/>
        <end position="76"/>
    </location>
</feature>
<sequence>MASNATASGLVSHAMAQNSSDHGAGPGISHHHHGIHPGQNGVNPDGTVPPNPALAVLLVYGILFLMVGAQAALFLWRKKHQRSYDLVTLIGLWLMPPMLCVQLKFWRFLVVWLLYSTVTAYLLSLCARPRLELSTPRRVYSWFLGVYKASKLIGVVGYIMLLMEMLGGSVLLRLLFPQGFCIDLIWYGVYFGVLGRDCAEVASDRMASSMGFQGRQLVSTVNNCGICNNELKDFSHLGDQQDGNERVLQLSCKHCFHDQCVRGWTMVGKKDTCPCCK</sequence>
<keyword evidence="5 8" id="KW-0472">Membrane</keyword>
<feature type="transmembrane region" description="Helical" evidence="8">
    <location>
        <begin position="105"/>
        <end position="127"/>
    </location>
</feature>
<keyword evidence="11" id="KW-1185">Reference proteome</keyword>
<dbReference type="PROSITE" id="PS50089">
    <property type="entry name" value="ZF_RING_2"/>
    <property type="match status" value="1"/>
</dbReference>
<dbReference type="InterPro" id="IPR013083">
    <property type="entry name" value="Znf_RING/FYVE/PHD"/>
</dbReference>
<evidence type="ECO:0000259" key="9">
    <source>
        <dbReference type="PROSITE" id="PS50089"/>
    </source>
</evidence>
<dbReference type="EMBL" id="MU069820">
    <property type="protein sequence ID" value="KAF5833274.1"/>
    <property type="molecule type" value="Genomic_DNA"/>
</dbReference>
<keyword evidence="3" id="KW-0479">Metal-binding</keyword>
<accession>A0ABQ7GF91</accession>
<reference evidence="10" key="1">
    <citation type="submission" date="2017-08" db="EMBL/GenBank/DDBJ databases">
        <authorList>
            <person name="Polle J.E."/>
            <person name="Barry K."/>
            <person name="Cushman J."/>
            <person name="Schmutz J."/>
            <person name="Tran D."/>
            <person name="Hathwaick L.T."/>
            <person name="Yim W.C."/>
            <person name="Jenkins J."/>
            <person name="Mckie-Krisberg Z.M."/>
            <person name="Prochnik S."/>
            <person name="Lindquist E."/>
            <person name="Dockter R.B."/>
            <person name="Adam C."/>
            <person name="Molina H."/>
            <person name="Bunkerborg J."/>
            <person name="Jin E."/>
            <person name="Buchheim M."/>
            <person name="Magnuson J."/>
        </authorList>
    </citation>
    <scope>NUCLEOTIDE SEQUENCE</scope>
    <source>
        <strain evidence="10">CCAP 19/18</strain>
    </source>
</reference>
<protein>
    <recommendedName>
        <fullName evidence="9">RING-type domain-containing protein</fullName>
    </recommendedName>
</protein>
<feature type="transmembrane region" description="Helical" evidence="8">
    <location>
        <begin position="139"/>
        <end position="163"/>
    </location>
</feature>
<feature type="domain" description="RING-type" evidence="9">
    <location>
        <begin position="224"/>
        <end position="277"/>
    </location>
</feature>
<evidence type="ECO:0000256" key="5">
    <source>
        <dbReference type="ARBA" id="ARBA00023136"/>
    </source>
</evidence>
<dbReference type="InterPro" id="IPR001841">
    <property type="entry name" value="Znf_RING"/>
</dbReference>
<evidence type="ECO:0000256" key="8">
    <source>
        <dbReference type="SAM" id="Phobius"/>
    </source>
</evidence>
<feature type="transmembrane region" description="Helical" evidence="8">
    <location>
        <begin position="175"/>
        <end position="195"/>
    </location>
</feature>
<feature type="transmembrane region" description="Helical" evidence="8">
    <location>
        <begin position="83"/>
        <end position="99"/>
    </location>
</feature>
<keyword evidence="4 8" id="KW-1133">Transmembrane helix</keyword>
<evidence type="ECO:0000256" key="3">
    <source>
        <dbReference type="ARBA" id="ARBA00022723"/>
    </source>
</evidence>
<evidence type="ECO:0000256" key="4">
    <source>
        <dbReference type="ARBA" id="ARBA00022989"/>
    </source>
</evidence>
<organism evidence="10 11">
    <name type="scientific">Dunaliella salina</name>
    <name type="common">Green alga</name>
    <name type="synonym">Protococcus salinus</name>
    <dbReference type="NCBI Taxonomy" id="3046"/>
    <lineage>
        <taxon>Eukaryota</taxon>
        <taxon>Viridiplantae</taxon>
        <taxon>Chlorophyta</taxon>
        <taxon>core chlorophytes</taxon>
        <taxon>Chlorophyceae</taxon>
        <taxon>CS clade</taxon>
        <taxon>Chlamydomonadales</taxon>
        <taxon>Dunaliellaceae</taxon>
        <taxon>Dunaliella</taxon>
    </lineage>
</organism>
<evidence type="ECO:0000256" key="1">
    <source>
        <dbReference type="ARBA" id="ARBA00004141"/>
    </source>
</evidence>
<keyword evidence="6" id="KW-0863">Zinc-finger</keyword>
<keyword evidence="6" id="KW-0862">Zinc</keyword>
<comment type="caution">
    <text evidence="10">The sequence shown here is derived from an EMBL/GenBank/DDBJ whole genome shotgun (WGS) entry which is preliminary data.</text>
</comment>
<evidence type="ECO:0000313" key="10">
    <source>
        <dbReference type="EMBL" id="KAF5833274.1"/>
    </source>
</evidence>
<keyword evidence="2 8" id="KW-0812">Transmembrane</keyword>
<evidence type="ECO:0000256" key="2">
    <source>
        <dbReference type="ARBA" id="ARBA00022692"/>
    </source>
</evidence>
<dbReference type="SUPFAM" id="SSF57850">
    <property type="entry name" value="RING/U-box"/>
    <property type="match status" value="1"/>
</dbReference>
<dbReference type="PANTHER" id="PTHR13407">
    <property type="entry name" value="RNF121 PROTEIN"/>
    <property type="match status" value="1"/>
</dbReference>